<dbReference type="Proteomes" id="UP000274073">
    <property type="component" value="Plasmid unnamed"/>
</dbReference>
<protein>
    <recommendedName>
        <fullName evidence="2">Restriction endonuclease type IV Mrr domain-containing protein</fullName>
    </recommendedName>
</protein>
<evidence type="ECO:0000313" key="4">
    <source>
        <dbReference type="EMBL" id="AZA98085.1"/>
    </source>
</evidence>
<evidence type="ECO:0000259" key="2">
    <source>
        <dbReference type="Pfam" id="PF04471"/>
    </source>
</evidence>
<feature type="domain" description="Restriction endonuclease type IV Mrr" evidence="2">
    <location>
        <begin position="164"/>
        <end position="270"/>
    </location>
</feature>
<reference evidence="5 6" key="1">
    <citation type="submission" date="2018-11" db="EMBL/GenBank/DDBJ databases">
        <title>Proposal to divide the Flavobacteriaceae and reorganize its genera based on Amino Acid Identity values calculated from whole genome sequences.</title>
        <authorList>
            <person name="Nicholson A.C."/>
            <person name="Gulvik C.A."/>
            <person name="Whitney A.M."/>
            <person name="Humrighouse B.W."/>
            <person name="Bell M."/>
            <person name="Holmes B."/>
            <person name="Steigerwalt A.G."/>
            <person name="Villarma A."/>
            <person name="Sheth M."/>
            <person name="Batra D."/>
            <person name="Pryor J."/>
            <person name="Bernardet J.-F."/>
            <person name="Hugo C."/>
            <person name="Kampfer P."/>
            <person name="Newman J."/>
            <person name="McQuiston J.R."/>
        </authorList>
    </citation>
    <scope>NUCLEOTIDE SEQUENCE [LARGE SCALE GENOMIC DNA]</scope>
    <source>
        <strain evidence="3 5">G0207</strain>
        <strain evidence="4 6">H5143</strain>
        <plasmid evidence="5 6">unnamed</plasmid>
    </source>
</reference>
<evidence type="ECO:0000313" key="3">
    <source>
        <dbReference type="EMBL" id="AZA89124.1"/>
    </source>
</evidence>
<gene>
    <name evidence="3" type="ORF">EG349_19985</name>
    <name evidence="4" type="ORF">EG353_20880</name>
</gene>
<geneLocation type="plasmid" evidence="5 6">
    <name>unnamed</name>
</geneLocation>
<dbReference type="GO" id="GO:0009307">
    <property type="term" value="P:DNA restriction-modification system"/>
    <property type="evidence" value="ECO:0007669"/>
    <property type="project" value="InterPro"/>
</dbReference>
<evidence type="ECO:0000313" key="6">
    <source>
        <dbReference type="Proteomes" id="UP000281741"/>
    </source>
</evidence>
<dbReference type="EMBL" id="CP033916">
    <property type="protein sequence ID" value="AZA89124.1"/>
    <property type="molecule type" value="Genomic_DNA"/>
</dbReference>
<dbReference type="Pfam" id="PF04471">
    <property type="entry name" value="Mrr_cat"/>
    <property type="match status" value="1"/>
</dbReference>
<organism evidence="3 5">
    <name type="scientific">Chryseobacterium shandongense</name>
    <dbReference type="NCBI Taxonomy" id="1493872"/>
    <lineage>
        <taxon>Bacteria</taxon>
        <taxon>Pseudomonadati</taxon>
        <taxon>Bacteroidota</taxon>
        <taxon>Flavobacteriia</taxon>
        <taxon>Flavobacteriales</taxon>
        <taxon>Weeksellaceae</taxon>
        <taxon>Chryseobacterium group</taxon>
        <taxon>Chryseobacterium</taxon>
    </lineage>
</organism>
<dbReference type="InterPro" id="IPR007560">
    <property type="entry name" value="Restrct_endonuc_IV_Mrr"/>
</dbReference>
<dbReference type="AlphaFoldDB" id="A0AAD0YIJ1"/>
<dbReference type="GO" id="GO:0003677">
    <property type="term" value="F:DNA binding"/>
    <property type="evidence" value="ECO:0007669"/>
    <property type="project" value="InterPro"/>
</dbReference>
<sequence>MIDVFNEQIEVLIKEGISNLYWYKGDLKKSFYRANVPENITNQIFAIKFNGKSLTKREILDKLYETIRNQEYNRRLEISRNFVRILIEHNNFVPQDNNHRIEKAERSSLKLKEIVNEQQKQQKYREKIKSKAEKATTRNFEQELMNIRKNFLEVEKITDKQKRGIEFEKFFTNLMKAQQIPVEEPFRIVGEQIDGAIKYDGHYYLLELKWQKTKSNQKEIASLFMKAEGKLEARGIFISMEGFTEECLQSLPKGKNLKVLLLDGVHLTSVIFGNYTFSELMEHSISQASLKGEIYCNHNISK</sequence>
<dbReference type="InterPro" id="IPR011335">
    <property type="entry name" value="Restrct_endonuc-II-like"/>
</dbReference>
<proteinExistence type="predicted"/>
<name>A0AAD0YIJ1_9FLAO</name>
<evidence type="ECO:0000256" key="1">
    <source>
        <dbReference type="SAM" id="Coils"/>
    </source>
</evidence>
<keyword evidence="6" id="KW-1185">Reference proteome</keyword>
<dbReference type="Proteomes" id="UP000281741">
    <property type="component" value="Plasmid unnamed"/>
</dbReference>
<keyword evidence="3" id="KW-0614">Plasmid</keyword>
<dbReference type="SUPFAM" id="SSF52980">
    <property type="entry name" value="Restriction endonuclease-like"/>
    <property type="match status" value="1"/>
</dbReference>
<dbReference type="EMBL" id="CP033913">
    <property type="protein sequence ID" value="AZA98085.1"/>
    <property type="molecule type" value="Genomic_DNA"/>
</dbReference>
<dbReference type="GO" id="GO:0004519">
    <property type="term" value="F:endonuclease activity"/>
    <property type="evidence" value="ECO:0007669"/>
    <property type="project" value="InterPro"/>
</dbReference>
<dbReference type="RefSeq" id="WP_123855588.1">
    <property type="nucleotide sequence ID" value="NZ_CP033913.1"/>
</dbReference>
<feature type="coiled-coil region" evidence="1">
    <location>
        <begin position="101"/>
        <end position="134"/>
    </location>
</feature>
<dbReference type="GeneID" id="39505254"/>
<accession>A0AAD0YIJ1</accession>
<evidence type="ECO:0000313" key="5">
    <source>
        <dbReference type="Proteomes" id="UP000274073"/>
    </source>
</evidence>
<keyword evidence="1" id="KW-0175">Coiled coil</keyword>